<dbReference type="PIRSF" id="PIRSF036893">
    <property type="entry name" value="Lipocalin_ApoD"/>
    <property type="match status" value="1"/>
</dbReference>
<organism evidence="4 5">
    <name type="scientific">Parthenolecanium corni</name>
    <dbReference type="NCBI Taxonomy" id="536013"/>
    <lineage>
        <taxon>Eukaryota</taxon>
        <taxon>Metazoa</taxon>
        <taxon>Ecdysozoa</taxon>
        <taxon>Arthropoda</taxon>
        <taxon>Hexapoda</taxon>
        <taxon>Insecta</taxon>
        <taxon>Pterygota</taxon>
        <taxon>Neoptera</taxon>
        <taxon>Paraneoptera</taxon>
        <taxon>Hemiptera</taxon>
        <taxon>Sternorrhyncha</taxon>
        <taxon>Coccoidea</taxon>
        <taxon>Coccidae</taxon>
        <taxon>Parthenolecanium</taxon>
    </lineage>
</organism>
<dbReference type="EMBL" id="JBBCAQ010000034">
    <property type="protein sequence ID" value="KAK7580547.1"/>
    <property type="molecule type" value="Genomic_DNA"/>
</dbReference>
<gene>
    <name evidence="4" type="ORF">V9T40_001176</name>
</gene>
<dbReference type="GO" id="GO:0005737">
    <property type="term" value="C:cytoplasm"/>
    <property type="evidence" value="ECO:0007669"/>
    <property type="project" value="TreeGrafter"/>
</dbReference>
<sequence length="211" mass="24432">MFLLIFGVSDTIQQMIGFGNCPDFNSRMKDFDVAQYIGLWYEQYRHFISQEIGTSCTQVNLTNSEEGSFLYQITFFNSWNDEYDTITGTARFEAPVSEGKFSLSFPGQGNSSVKYNILDTDYESYSVVWSCENKSGYNLRNVWIFTREQHPLNETLQKAFAILKKHNLSAKFLIKSDQSNCLKPDIEYEIETDPDAEYIDDINLKKNLEEV</sequence>
<dbReference type="SUPFAM" id="SSF50814">
    <property type="entry name" value="Lipocalins"/>
    <property type="match status" value="1"/>
</dbReference>
<evidence type="ECO:0000313" key="5">
    <source>
        <dbReference type="Proteomes" id="UP001367676"/>
    </source>
</evidence>
<dbReference type="InterPro" id="IPR012674">
    <property type="entry name" value="Calycin"/>
</dbReference>
<dbReference type="Gene3D" id="2.40.128.20">
    <property type="match status" value="1"/>
</dbReference>
<comment type="caution">
    <text evidence="4">The sequence shown here is derived from an EMBL/GenBank/DDBJ whole genome shotgun (WGS) entry which is preliminary data.</text>
</comment>
<evidence type="ECO:0000313" key="4">
    <source>
        <dbReference type="EMBL" id="KAK7580547.1"/>
    </source>
</evidence>
<evidence type="ECO:0000256" key="2">
    <source>
        <dbReference type="PIRNR" id="PIRNR036893"/>
    </source>
</evidence>
<name>A0AAN9TAY2_9HEMI</name>
<accession>A0AAN9TAY2</accession>
<protein>
    <recommendedName>
        <fullName evidence="3">Lipocalin/cytosolic fatty-acid binding domain-containing protein</fullName>
    </recommendedName>
</protein>
<dbReference type="InterPro" id="IPR022271">
    <property type="entry name" value="Lipocalin_ApoD"/>
</dbReference>
<feature type="domain" description="Lipocalin/cytosolic fatty-acid binding" evidence="3">
    <location>
        <begin position="38"/>
        <end position="179"/>
    </location>
</feature>
<keyword evidence="5" id="KW-1185">Reference proteome</keyword>
<dbReference type="InterPro" id="IPR000566">
    <property type="entry name" value="Lipocln_cytosolic_FA-bd_dom"/>
</dbReference>
<dbReference type="AlphaFoldDB" id="A0AAN9TAY2"/>
<dbReference type="GO" id="GO:0000302">
    <property type="term" value="P:response to reactive oxygen species"/>
    <property type="evidence" value="ECO:0007669"/>
    <property type="project" value="TreeGrafter"/>
</dbReference>
<comment type="similarity">
    <text evidence="1 2">Belongs to the calycin superfamily. Lipocalin family.</text>
</comment>
<dbReference type="GO" id="GO:0006629">
    <property type="term" value="P:lipid metabolic process"/>
    <property type="evidence" value="ECO:0007669"/>
    <property type="project" value="TreeGrafter"/>
</dbReference>
<proteinExistence type="inferred from homology"/>
<dbReference type="Proteomes" id="UP001367676">
    <property type="component" value="Unassembled WGS sequence"/>
</dbReference>
<reference evidence="4 5" key="1">
    <citation type="submission" date="2024-03" db="EMBL/GenBank/DDBJ databases">
        <title>Adaptation during the transition from Ophiocordyceps entomopathogen to insect associate is accompanied by gene loss and intensified selection.</title>
        <authorList>
            <person name="Ward C.M."/>
            <person name="Onetto C.A."/>
            <person name="Borneman A.R."/>
        </authorList>
    </citation>
    <scope>NUCLEOTIDE SEQUENCE [LARGE SCALE GENOMIC DNA]</scope>
    <source>
        <strain evidence="4">AWRI1</strain>
        <tissue evidence="4">Single Adult Female</tissue>
    </source>
</reference>
<dbReference type="Pfam" id="PF00061">
    <property type="entry name" value="Lipocalin"/>
    <property type="match status" value="1"/>
</dbReference>
<dbReference type="PANTHER" id="PTHR10612:SF34">
    <property type="entry name" value="APOLIPOPROTEIN D"/>
    <property type="match status" value="1"/>
</dbReference>
<evidence type="ECO:0000256" key="1">
    <source>
        <dbReference type="ARBA" id="ARBA00006889"/>
    </source>
</evidence>
<dbReference type="PANTHER" id="PTHR10612">
    <property type="entry name" value="APOLIPOPROTEIN D"/>
    <property type="match status" value="1"/>
</dbReference>
<evidence type="ECO:0000259" key="3">
    <source>
        <dbReference type="Pfam" id="PF00061"/>
    </source>
</evidence>